<sequence length="1052" mass="103259">MKTMFHPTRLSSLVLIPALAGAAGVPALASTTVSTATTTPLATPSAGDVTVASGGSIAVSGQPAIIVASDNAVTVASGATLATGTVSNGGGILVNAGTNSVVSNAGVITASESYTVDTITGTSAAAGPIANTTGRYGILVTGPASGSLSNSGTISVKGLNSAGIGVTGLYSGTITNTGTIAVKGDGSVGLGVQSVTGDLAVGGTITVAGSGTQAVVASGDIGGGVALSGVFAQATSYTTDASTTQLLTAAALKQDKALVEIAGNVAKGIVLYAPCTATTVNSVVSCTSTGTTTSAAYLTAYGNNPALQIGGASNTVIGAGAASINGSTYSLAIDGTVGATAGYSATDAFGVVIGGRGGTVALPGGIGVTGAISATAIDATATAVLINPGSTVSQLTNGGSIKATLSQTGGTGAYAVRDLSGSLTSVVNSGTISATAGIASVALDLSANTSGVTYTQALTAYQQAQQKVEQAAATYDADTALVYTSTLGDILTGSGNDTIAIQSGTVTGTAVLGGGSDRVALSGDARWTGTLRFGSGRADITLGDTARFTGALSLSGQPALLTIGGSAVFSGTAISGGSALSVAVNGGSFGAASATTLAINDLTVNAGGTLQAYIDGSAGTSSLIQANTASFATGAKVSATVSSLAKAPGSYRILTAGALSGTPTFTDSTTVLPLLFKGAVAAEGNDLVLTIARKSASELGLTSSQGAGYDAIYANATNYSALANSLLEVDGQTALATQFDALLPDHAGGVFDFVTRGSRLATRHVTDDSSLYKISEVGAWLEPAYFRGSKTATGTAGWTSSAFGLTGGWEKGTAIGMLGVTGAWFGGTIHNGAAQAVKTNSYELGAFWRISKGPFYAFARTSLGRVTAASTRTFTGTSSGSALSYTAASSWSGWWASGSGGASYKFALPGNFTLKPMATVDFVGLRENAHTETGSAAILLNVGRRRSSALTARTTLTAGWSFGASSHDGRPFTIELEGGRRNQLAGRMGVTTANYTDGASFAITPDALKSGWLGEARILQGGFDYTWQLAAAAEKTLGGTDLSLRAGLSVAF</sequence>
<dbReference type="Proteomes" id="UP000551327">
    <property type="component" value="Unassembled WGS sequence"/>
</dbReference>
<keyword evidence="4" id="KW-1185">Reference proteome</keyword>
<protein>
    <submittedName>
        <fullName evidence="3">Autotransporter domain-containing protein</fullName>
    </submittedName>
</protein>
<dbReference type="InterPro" id="IPR005546">
    <property type="entry name" value="Autotransporte_beta"/>
</dbReference>
<dbReference type="SUPFAM" id="SSF103515">
    <property type="entry name" value="Autotransporter"/>
    <property type="match status" value="1"/>
</dbReference>
<feature type="signal peptide" evidence="1">
    <location>
        <begin position="1"/>
        <end position="29"/>
    </location>
</feature>
<gene>
    <name evidence="3" type="ORF">H7F53_01545</name>
</gene>
<organism evidence="3 4">
    <name type="scientific">Novosphingobium piscinae</name>
    <dbReference type="NCBI Taxonomy" id="1507448"/>
    <lineage>
        <taxon>Bacteria</taxon>
        <taxon>Pseudomonadati</taxon>
        <taxon>Pseudomonadota</taxon>
        <taxon>Alphaproteobacteria</taxon>
        <taxon>Sphingomonadales</taxon>
        <taxon>Sphingomonadaceae</taxon>
        <taxon>Novosphingobium</taxon>
    </lineage>
</organism>
<comment type="caution">
    <text evidence="3">The sequence shown here is derived from an EMBL/GenBank/DDBJ whole genome shotgun (WGS) entry which is preliminary data.</text>
</comment>
<dbReference type="RefSeq" id="WP_185677694.1">
    <property type="nucleotide sequence ID" value="NZ_JACLAX010000001.1"/>
</dbReference>
<dbReference type="Gene3D" id="2.40.128.130">
    <property type="entry name" value="Autotransporter beta-domain"/>
    <property type="match status" value="1"/>
</dbReference>
<evidence type="ECO:0000313" key="4">
    <source>
        <dbReference type="Proteomes" id="UP000551327"/>
    </source>
</evidence>
<name>A0A7X1KNN9_9SPHN</name>
<evidence type="ECO:0000256" key="1">
    <source>
        <dbReference type="SAM" id="SignalP"/>
    </source>
</evidence>
<evidence type="ECO:0000313" key="3">
    <source>
        <dbReference type="EMBL" id="MBC2667827.1"/>
    </source>
</evidence>
<reference evidence="3 4" key="1">
    <citation type="submission" date="2020-08" db="EMBL/GenBank/DDBJ databases">
        <title>The genome sequence of type strain Novosphingobium piscinae KCTC 42194.</title>
        <authorList>
            <person name="Liu Y."/>
        </authorList>
    </citation>
    <scope>NUCLEOTIDE SEQUENCE [LARGE SCALE GENOMIC DNA]</scope>
    <source>
        <strain evidence="3 4">KCTC 42194</strain>
    </source>
</reference>
<feature type="domain" description="Autotransporter" evidence="2">
    <location>
        <begin position="772"/>
        <end position="1052"/>
    </location>
</feature>
<evidence type="ECO:0000259" key="2">
    <source>
        <dbReference type="PROSITE" id="PS51208"/>
    </source>
</evidence>
<dbReference type="AlphaFoldDB" id="A0A7X1KNN9"/>
<dbReference type="EMBL" id="JACLAX010000001">
    <property type="protein sequence ID" value="MBC2667827.1"/>
    <property type="molecule type" value="Genomic_DNA"/>
</dbReference>
<feature type="chain" id="PRO_5030997757" evidence="1">
    <location>
        <begin position="30"/>
        <end position="1052"/>
    </location>
</feature>
<dbReference type="SMART" id="SM00869">
    <property type="entry name" value="Autotransporter"/>
    <property type="match status" value="1"/>
</dbReference>
<accession>A0A7X1KNN9</accession>
<dbReference type="InterPro" id="IPR036709">
    <property type="entry name" value="Autotransporte_beta_dom_sf"/>
</dbReference>
<dbReference type="Pfam" id="PF03797">
    <property type="entry name" value="Autotransporter"/>
    <property type="match status" value="1"/>
</dbReference>
<proteinExistence type="predicted"/>
<keyword evidence="1" id="KW-0732">Signal</keyword>
<dbReference type="PROSITE" id="PS51208">
    <property type="entry name" value="AUTOTRANSPORTER"/>
    <property type="match status" value="1"/>
</dbReference>